<dbReference type="PRINTS" id="PR00368">
    <property type="entry name" value="FADPNR"/>
</dbReference>
<evidence type="ECO:0000313" key="6">
    <source>
        <dbReference type="EMBL" id="OGE80667.1"/>
    </source>
</evidence>
<dbReference type="GO" id="GO:0016491">
    <property type="term" value="F:oxidoreductase activity"/>
    <property type="evidence" value="ECO:0007669"/>
    <property type="project" value="InterPro"/>
</dbReference>
<evidence type="ECO:0008006" key="8">
    <source>
        <dbReference type="Google" id="ProtNLM"/>
    </source>
</evidence>
<dbReference type="EMBL" id="MFEI01000021">
    <property type="protein sequence ID" value="OGE80667.1"/>
    <property type="molecule type" value="Genomic_DNA"/>
</dbReference>
<evidence type="ECO:0000259" key="5">
    <source>
        <dbReference type="Pfam" id="PF14759"/>
    </source>
</evidence>
<keyword evidence="2" id="KW-0285">Flavoprotein</keyword>
<evidence type="ECO:0000256" key="2">
    <source>
        <dbReference type="ARBA" id="ARBA00022630"/>
    </source>
</evidence>
<dbReference type="InterPro" id="IPR023753">
    <property type="entry name" value="FAD/NAD-binding_dom"/>
</dbReference>
<dbReference type="AlphaFoldDB" id="A0A1F5NSP6"/>
<dbReference type="Proteomes" id="UP000177912">
    <property type="component" value="Unassembled WGS sequence"/>
</dbReference>
<sequence length="408" mass="45213">MTFDYLIIGGGIAGTTAAETIRKNDDKGTIGIVSDEPYNLYSRILLSKPNFFLEVVPFDSIWLRQDEWYAQNRITLLAGKKAVNMDAGKKKVVLGDGQEIDYKKLLLAEGTRARTVDLPGISKLGVYYLRTLDDAKNIILALKESKKAAVVGGGFIGFEMSDMLKLAGKETTIIIREKHFWHPRFETAAGEIVETAMRKHGIEVILEAEVAEVKGNERVTALTLTDGREVECDMVIFGIGGYSDHEWLKSTGMVVSRGILANQHLETNLPDVWTAGDAAEYMDVILGESVQLGNWVNAQQQGRLAGQNMCGKREEFRFVSFYTTQGLDITIAFVGDTSLGENKQMVSRGGKKDSHAQIFLKLGKIIGAILINKTPEMGAIRSLIEKKVDVSNRLEELTDPEFNLKKFL</sequence>
<comment type="cofactor">
    <cofactor evidence="1">
        <name>FAD</name>
        <dbReference type="ChEBI" id="CHEBI:57692"/>
    </cofactor>
</comment>
<organism evidence="6 7">
    <name type="scientific">Candidatus Doudnabacteria bacterium RIFCSPHIGHO2_01_FULL_43_23</name>
    <dbReference type="NCBI Taxonomy" id="1817822"/>
    <lineage>
        <taxon>Bacteria</taxon>
        <taxon>Candidatus Doudnaibacteriota</taxon>
    </lineage>
</organism>
<evidence type="ECO:0000313" key="7">
    <source>
        <dbReference type="Proteomes" id="UP000177912"/>
    </source>
</evidence>
<feature type="domain" description="FAD/NAD(P)-binding" evidence="4">
    <location>
        <begin position="3"/>
        <end position="302"/>
    </location>
</feature>
<dbReference type="Gene3D" id="3.30.390.30">
    <property type="match status" value="1"/>
</dbReference>
<gene>
    <name evidence="6" type="ORF">A2826_00440</name>
</gene>
<dbReference type="InterPro" id="IPR050260">
    <property type="entry name" value="FAD-bd_OxRdtase"/>
</dbReference>
<dbReference type="InterPro" id="IPR036188">
    <property type="entry name" value="FAD/NAD-bd_sf"/>
</dbReference>
<dbReference type="STRING" id="1817822.A2826_00440"/>
<dbReference type="SUPFAM" id="SSF55424">
    <property type="entry name" value="FAD/NAD-linked reductases, dimerisation (C-terminal) domain"/>
    <property type="match status" value="1"/>
</dbReference>
<evidence type="ECO:0000259" key="4">
    <source>
        <dbReference type="Pfam" id="PF07992"/>
    </source>
</evidence>
<proteinExistence type="predicted"/>
<evidence type="ECO:0000256" key="3">
    <source>
        <dbReference type="ARBA" id="ARBA00022827"/>
    </source>
</evidence>
<name>A0A1F5NSP6_9BACT</name>
<keyword evidence="3" id="KW-0274">FAD</keyword>
<comment type="caution">
    <text evidence="6">The sequence shown here is derived from an EMBL/GenBank/DDBJ whole genome shotgun (WGS) entry which is preliminary data.</text>
</comment>
<dbReference type="Pfam" id="PF14759">
    <property type="entry name" value="Reductase_C"/>
    <property type="match status" value="1"/>
</dbReference>
<dbReference type="PRINTS" id="PR00411">
    <property type="entry name" value="PNDRDTASEI"/>
</dbReference>
<dbReference type="InterPro" id="IPR016156">
    <property type="entry name" value="FAD/NAD-linked_Rdtase_dimer_sf"/>
</dbReference>
<dbReference type="SUPFAM" id="SSF51905">
    <property type="entry name" value="FAD/NAD(P)-binding domain"/>
    <property type="match status" value="1"/>
</dbReference>
<dbReference type="PANTHER" id="PTHR43429">
    <property type="entry name" value="PYRIDINE NUCLEOTIDE-DISULFIDE OXIDOREDUCTASE DOMAIN-CONTAINING"/>
    <property type="match status" value="1"/>
</dbReference>
<dbReference type="InterPro" id="IPR028202">
    <property type="entry name" value="Reductase_C"/>
</dbReference>
<protein>
    <recommendedName>
        <fullName evidence="8">FAD/NAD(P)-binding domain-containing protein</fullName>
    </recommendedName>
</protein>
<feature type="domain" description="Reductase C-terminal" evidence="5">
    <location>
        <begin position="328"/>
        <end position="408"/>
    </location>
</feature>
<accession>A0A1F5NSP6</accession>
<dbReference type="PANTHER" id="PTHR43429:SF3">
    <property type="entry name" value="NITRITE REDUCTASE [NAD(P)H]"/>
    <property type="match status" value="1"/>
</dbReference>
<reference evidence="6 7" key="1">
    <citation type="journal article" date="2016" name="Nat. Commun.">
        <title>Thousands of microbial genomes shed light on interconnected biogeochemical processes in an aquifer system.</title>
        <authorList>
            <person name="Anantharaman K."/>
            <person name="Brown C.T."/>
            <person name="Hug L.A."/>
            <person name="Sharon I."/>
            <person name="Castelle C.J."/>
            <person name="Probst A.J."/>
            <person name="Thomas B.C."/>
            <person name="Singh A."/>
            <person name="Wilkins M.J."/>
            <person name="Karaoz U."/>
            <person name="Brodie E.L."/>
            <person name="Williams K.H."/>
            <person name="Hubbard S.S."/>
            <person name="Banfield J.F."/>
        </authorList>
    </citation>
    <scope>NUCLEOTIDE SEQUENCE [LARGE SCALE GENOMIC DNA]</scope>
</reference>
<dbReference type="Pfam" id="PF07992">
    <property type="entry name" value="Pyr_redox_2"/>
    <property type="match status" value="1"/>
</dbReference>
<evidence type="ECO:0000256" key="1">
    <source>
        <dbReference type="ARBA" id="ARBA00001974"/>
    </source>
</evidence>
<dbReference type="Gene3D" id="3.50.50.60">
    <property type="entry name" value="FAD/NAD(P)-binding domain"/>
    <property type="match status" value="2"/>
</dbReference>